<feature type="transmembrane region" description="Helical" evidence="8">
    <location>
        <begin position="30"/>
        <end position="53"/>
    </location>
</feature>
<name>A0ABV2YH09_9ACTN</name>
<evidence type="ECO:0000256" key="6">
    <source>
        <dbReference type="ARBA" id="ARBA00023136"/>
    </source>
</evidence>
<comment type="subcellular location">
    <subcellularLocation>
        <location evidence="1">Cell membrane</location>
        <topology evidence="1">Multi-pass membrane protein</topology>
    </subcellularLocation>
</comment>
<dbReference type="RefSeq" id="WP_245967654.1">
    <property type="nucleotide sequence ID" value="NZ_BEVZ01000005.1"/>
</dbReference>
<feature type="transmembrane region" description="Helical" evidence="8">
    <location>
        <begin position="299"/>
        <end position="319"/>
    </location>
</feature>
<dbReference type="Gene3D" id="1.20.1250.20">
    <property type="entry name" value="MFS general substrate transporter like domains"/>
    <property type="match status" value="2"/>
</dbReference>
<evidence type="ECO:0000256" key="5">
    <source>
        <dbReference type="ARBA" id="ARBA00022989"/>
    </source>
</evidence>
<keyword evidence="5 8" id="KW-1133">Transmembrane helix</keyword>
<feature type="transmembrane region" description="Helical" evidence="8">
    <location>
        <begin position="232"/>
        <end position="253"/>
    </location>
</feature>
<feature type="transmembrane region" description="Helical" evidence="8">
    <location>
        <begin position="116"/>
        <end position="134"/>
    </location>
</feature>
<dbReference type="Proteomes" id="UP001550850">
    <property type="component" value="Unassembled WGS sequence"/>
</dbReference>
<evidence type="ECO:0000256" key="2">
    <source>
        <dbReference type="ARBA" id="ARBA00022448"/>
    </source>
</evidence>
<feature type="domain" description="Major facilitator superfamily (MFS) profile" evidence="9">
    <location>
        <begin position="231"/>
        <end position="436"/>
    </location>
</feature>
<dbReference type="PANTHER" id="PTHR23517">
    <property type="entry name" value="RESISTANCE PROTEIN MDTM, PUTATIVE-RELATED-RELATED"/>
    <property type="match status" value="1"/>
</dbReference>
<dbReference type="InterPro" id="IPR050171">
    <property type="entry name" value="MFS_Transporters"/>
</dbReference>
<comment type="caution">
    <text evidence="10">The sequence shown here is derived from an EMBL/GenBank/DDBJ whole genome shotgun (WGS) entry which is preliminary data.</text>
</comment>
<evidence type="ECO:0000256" key="8">
    <source>
        <dbReference type="SAM" id="Phobius"/>
    </source>
</evidence>
<dbReference type="InterPro" id="IPR020846">
    <property type="entry name" value="MFS_dom"/>
</dbReference>
<feature type="transmembrane region" description="Helical" evidence="8">
    <location>
        <begin position="180"/>
        <end position="200"/>
    </location>
</feature>
<feature type="transmembrane region" description="Helical" evidence="8">
    <location>
        <begin position="397"/>
        <end position="414"/>
    </location>
</feature>
<feature type="transmembrane region" description="Helical" evidence="8">
    <location>
        <begin position="265"/>
        <end position="287"/>
    </location>
</feature>
<keyword evidence="11" id="KW-1185">Reference proteome</keyword>
<keyword evidence="6 8" id="KW-0472">Membrane</keyword>
<evidence type="ECO:0000256" key="4">
    <source>
        <dbReference type="ARBA" id="ARBA00022692"/>
    </source>
</evidence>
<accession>A0ABV2YH09</accession>
<evidence type="ECO:0000313" key="11">
    <source>
        <dbReference type="Proteomes" id="UP001550850"/>
    </source>
</evidence>
<dbReference type="EMBL" id="JBEZUR010000014">
    <property type="protein sequence ID" value="MEU3554992.1"/>
    <property type="molecule type" value="Genomic_DNA"/>
</dbReference>
<evidence type="ECO:0000259" key="9">
    <source>
        <dbReference type="PROSITE" id="PS50850"/>
    </source>
</evidence>
<feature type="region of interest" description="Disordered" evidence="7">
    <location>
        <begin position="1"/>
        <end position="24"/>
    </location>
</feature>
<dbReference type="Pfam" id="PF07690">
    <property type="entry name" value="MFS_1"/>
    <property type="match status" value="1"/>
</dbReference>
<evidence type="ECO:0000256" key="7">
    <source>
        <dbReference type="SAM" id="MobiDB-lite"/>
    </source>
</evidence>
<proteinExistence type="predicted"/>
<feature type="transmembrane region" description="Helical" evidence="8">
    <location>
        <begin position="366"/>
        <end position="391"/>
    </location>
</feature>
<dbReference type="PANTHER" id="PTHR23517:SF2">
    <property type="entry name" value="MULTIDRUG RESISTANCE PROTEIN MDTH"/>
    <property type="match status" value="1"/>
</dbReference>
<feature type="transmembrane region" description="Helical" evidence="8">
    <location>
        <begin position="325"/>
        <end position="345"/>
    </location>
</feature>
<feature type="transmembrane region" description="Helical" evidence="8">
    <location>
        <begin position="59"/>
        <end position="81"/>
    </location>
</feature>
<dbReference type="SUPFAM" id="SSF103473">
    <property type="entry name" value="MFS general substrate transporter"/>
    <property type="match status" value="1"/>
</dbReference>
<protein>
    <submittedName>
        <fullName evidence="10">MFS transporter</fullName>
    </submittedName>
</protein>
<gene>
    <name evidence="10" type="ORF">AB0E65_12360</name>
</gene>
<sequence length="436" mass="44275">MATVGEVRMGGDEGAGKGPGRRGVAGERRLTASAVVNGIGSGMYIPFSLVFFHHVTGQSYAVVGAVLTVAGLGGMGLVPFIGTAVDRHGARRMLMLFHAIRCTGFLAYPFADSLGAFAGVALLTVTAERAYAGVQTVLVDEVARGADRDRLQARLRAVGNAGLGAGTLLVSLVVGSLGPAGYSGTALANAAAYAVAALLLRAVRPVREESGAEEAADAPAPGYLLVVRDRPFLVLTAANFFNALGYTALSVLFPLSVVSLGGADVLTGVAFAVNTVLCAAGGTYVGHLVRRSGARRTRAAALGALLFAAGFLTQLAPAAARPESAVVLTAALVGGVVVVTVGELVHSPAADMLAVSAAPAAVRGRYMAVYQLSWSLAKALAPALFTTLLALDGRVPWVFLIGTSLVAAGLLVVAERCLPEDAVRMVPAAERMGVAA</sequence>
<dbReference type="PROSITE" id="PS50850">
    <property type="entry name" value="MFS"/>
    <property type="match status" value="1"/>
</dbReference>
<reference evidence="10 11" key="1">
    <citation type="submission" date="2024-06" db="EMBL/GenBank/DDBJ databases">
        <title>The Natural Products Discovery Center: Release of the First 8490 Sequenced Strains for Exploring Actinobacteria Biosynthetic Diversity.</title>
        <authorList>
            <person name="Kalkreuter E."/>
            <person name="Kautsar S.A."/>
            <person name="Yang D."/>
            <person name="Bader C.D."/>
            <person name="Teijaro C.N."/>
            <person name="Fluegel L."/>
            <person name="Davis C.M."/>
            <person name="Simpson J.R."/>
            <person name="Lauterbach L."/>
            <person name="Steele A.D."/>
            <person name="Gui C."/>
            <person name="Meng S."/>
            <person name="Li G."/>
            <person name="Viehrig K."/>
            <person name="Ye F."/>
            <person name="Su P."/>
            <person name="Kiefer A.F."/>
            <person name="Nichols A."/>
            <person name="Cepeda A.J."/>
            <person name="Yan W."/>
            <person name="Fan B."/>
            <person name="Jiang Y."/>
            <person name="Adhikari A."/>
            <person name="Zheng C.-J."/>
            <person name="Schuster L."/>
            <person name="Cowan T.M."/>
            <person name="Smanski M.J."/>
            <person name="Chevrette M.G."/>
            <person name="De Carvalho L.P.S."/>
            <person name="Shen B."/>
        </authorList>
    </citation>
    <scope>NUCLEOTIDE SEQUENCE [LARGE SCALE GENOMIC DNA]</scope>
    <source>
        <strain evidence="10 11">NPDC038104</strain>
    </source>
</reference>
<dbReference type="InterPro" id="IPR036259">
    <property type="entry name" value="MFS_trans_sf"/>
</dbReference>
<organism evidence="10 11">
    <name type="scientific">Streptomyces fragilis</name>
    <dbReference type="NCBI Taxonomy" id="67301"/>
    <lineage>
        <taxon>Bacteria</taxon>
        <taxon>Bacillati</taxon>
        <taxon>Actinomycetota</taxon>
        <taxon>Actinomycetes</taxon>
        <taxon>Kitasatosporales</taxon>
        <taxon>Streptomycetaceae</taxon>
        <taxon>Streptomyces</taxon>
    </lineage>
</organism>
<keyword evidence="4 8" id="KW-0812">Transmembrane</keyword>
<keyword evidence="3" id="KW-1003">Cell membrane</keyword>
<dbReference type="InterPro" id="IPR011701">
    <property type="entry name" value="MFS"/>
</dbReference>
<evidence type="ECO:0000256" key="3">
    <source>
        <dbReference type="ARBA" id="ARBA00022475"/>
    </source>
</evidence>
<evidence type="ECO:0000313" key="10">
    <source>
        <dbReference type="EMBL" id="MEU3554992.1"/>
    </source>
</evidence>
<evidence type="ECO:0000256" key="1">
    <source>
        <dbReference type="ARBA" id="ARBA00004651"/>
    </source>
</evidence>
<keyword evidence="2" id="KW-0813">Transport</keyword>